<organism evidence="10 11">
    <name type="scientific">Sporosarcina luteola</name>
    <dbReference type="NCBI Taxonomy" id="582850"/>
    <lineage>
        <taxon>Bacteria</taxon>
        <taxon>Bacillati</taxon>
        <taxon>Bacillota</taxon>
        <taxon>Bacilli</taxon>
        <taxon>Bacillales</taxon>
        <taxon>Caryophanaceae</taxon>
        <taxon>Sporosarcina</taxon>
    </lineage>
</organism>
<dbReference type="Pfam" id="PF00877">
    <property type="entry name" value="NLPC_P60"/>
    <property type="match status" value="1"/>
</dbReference>
<evidence type="ECO:0000256" key="4">
    <source>
        <dbReference type="ARBA" id="ARBA00022737"/>
    </source>
</evidence>
<reference evidence="10 11" key="1">
    <citation type="submission" date="2019-07" db="EMBL/GenBank/DDBJ databases">
        <title>Whole genome shotgun sequence of Sporosarcina luteola NBRC 105378.</title>
        <authorList>
            <person name="Hosoyama A."/>
            <person name="Uohara A."/>
            <person name="Ohji S."/>
            <person name="Ichikawa N."/>
        </authorList>
    </citation>
    <scope>NUCLEOTIDE SEQUENCE [LARGE SCALE GENOMIC DNA]</scope>
    <source>
        <strain evidence="10 11">NBRC 105378</strain>
    </source>
</reference>
<dbReference type="Gene3D" id="3.90.1720.10">
    <property type="entry name" value="endopeptidase domain like (from Nostoc punctiforme)"/>
    <property type="match status" value="1"/>
</dbReference>
<evidence type="ECO:0000259" key="9">
    <source>
        <dbReference type="PROSITE" id="PS51935"/>
    </source>
</evidence>
<keyword evidence="5" id="KW-0378">Hydrolase</keyword>
<dbReference type="SMART" id="SM00257">
    <property type="entry name" value="LysM"/>
    <property type="match status" value="1"/>
</dbReference>
<accession>A0A511Z6H2</accession>
<dbReference type="AlphaFoldDB" id="A0A511Z6H2"/>
<dbReference type="Proteomes" id="UP000321901">
    <property type="component" value="Unassembled WGS sequence"/>
</dbReference>
<keyword evidence="11" id="KW-1185">Reference proteome</keyword>
<dbReference type="CDD" id="cd00118">
    <property type="entry name" value="LysM"/>
    <property type="match status" value="1"/>
</dbReference>
<keyword evidence="4" id="KW-0677">Repeat</keyword>
<dbReference type="InterPro" id="IPR051202">
    <property type="entry name" value="Peptidase_C40"/>
</dbReference>
<comment type="caution">
    <text evidence="10">The sequence shown here is derived from an EMBL/GenBank/DDBJ whole genome shotgun (WGS) entry which is preliminary data.</text>
</comment>
<dbReference type="InterPro" id="IPR038765">
    <property type="entry name" value="Papain-like_cys_pep_sf"/>
</dbReference>
<dbReference type="GO" id="GO:0006508">
    <property type="term" value="P:proteolysis"/>
    <property type="evidence" value="ECO:0007669"/>
    <property type="project" value="UniProtKB-KW"/>
</dbReference>
<dbReference type="SUPFAM" id="SSF54106">
    <property type="entry name" value="LysM domain"/>
    <property type="match status" value="1"/>
</dbReference>
<evidence type="ECO:0000256" key="2">
    <source>
        <dbReference type="ARBA" id="ARBA00022670"/>
    </source>
</evidence>
<evidence type="ECO:0000256" key="7">
    <source>
        <dbReference type="SAM" id="SignalP"/>
    </source>
</evidence>
<evidence type="ECO:0000256" key="1">
    <source>
        <dbReference type="ARBA" id="ARBA00007074"/>
    </source>
</evidence>
<dbReference type="SUPFAM" id="SSF54001">
    <property type="entry name" value="Cysteine proteinases"/>
    <property type="match status" value="1"/>
</dbReference>
<evidence type="ECO:0000259" key="8">
    <source>
        <dbReference type="PROSITE" id="PS51782"/>
    </source>
</evidence>
<evidence type="ECO:0000256" key="5">
    <source>
        <dbReference type="ARBA" id="ARBA00022801"/>
    </source>
</evidence>
<dbReference type="PANTHER" id="PTHR47053">
    <property type="entry name" value="MUREIN DD-ENDOPEPTIDASE MEPH-RELATED"/>
    <property type="match status" value="1"/>
</dbReference>
<feature type="chain" id="PRO_5022153752" evidence="7">
    <location>
        <begin position="26"/>
        <end position="249"/>
    </location>
</feature>
<gene>
    <name evidence="10" type="ORF">SLU01_13650</name>
</gene>
<keyword evidence="6" id="KW-0788">Thiol protease</keyword>
<dbReference type="InterPro" id="IPR036779">
    <property type="entry name" value="LysM_dom_sf"/>
</dbReference>
<dbReference type="EMBL" id="BJYL01000016">
    <property type="protein sequence ID" value="GEN83053.1"/>
    <property type="molecule type" value="Genomic_DNA"/>
</dbReference>
<evidence type="ECO:0000313" key="10">
    <source>
        <dbReference type="EMBL" id="GEN83053.1"/>
    </source>
</evidence>
<dbReference type="GO" id="GO:0008234">
    <property type="term" value="F:cysteine-type peptidase activity"/>
    <property type="evidence" value="ECO:0007669"/>
    <property type="project" value="UniProtKB-KW"/>
</dbReference>
<dbReference type="InterPro" id="IPR018392">
    <property type="entry name" value="LysM"/>
</dbReference>
<feature type="domain" description="NlpC/P60" evidence="9">
    <location>
        <begin position="123"/>
        <end position="243"/>
    </location>
</feature>
<dbReference type="PROSITE" id="PS51782">
    <property type="entry name" value="LYSM"/>
    <property type="match status" value="1"/>
</dbReference>
<protein>
    <submittedName>
        <fullName evidence="10">Uncharacterized protein</fullName>
    </submittedName>
</protein>
<comment type="similarity">
    <text evidence="1">Belongs to the peptidase C40 family.</text>
</comment>
<feature type="signal peptide" evidence="7">
    <location>
        <begin position="1"/>
        <end position="25"/>
    </location>
</feature>
<name>A0A511Z6H2_9BACL</name>
<dbReference type="PROSITE" id="PS51935">
    <property type="entry name" value="NLPC_P60"/>
    <property type="match status" value="1"/>
</dbReference>
<dbReference type="OrthoDB" id="9813368at2"/>
<evidence type="ECO:0000313" key="11">
    <source>
        <dbReference type="Proteomes" id="UP000321901"/>
    </source>
</evidence>
<evidence type="ECO:0000256" key="6">
    <source>
        <dbReference type="ARBA" id="ARBA00022807"/>
    </source>
</evidence>
<keyword evidence="3 7" id="KW-0732">Signal</keyword>
<dbReference type="PANTHER" id="PTHR47053:SF1">
    <property type="entry name" value="MUREIN DD-ENDOPEPTIDASE MEPH-RELATED"/>
    <property type="match status" value="1"/>
</dbReference>
<dbReference type="Pfam" id="PF01476">
    <property type="entry name" value="LysM"/>
    <property type="match status" value="1"/>
</dbReference>
<dbReference type="InterPro" id="IPR000064">
    <property type="entry name" value="NLP_P60_dom"/>
</dbReference>
<keyword evidence="2" id="KW-0645">Protease</keyword>
<proteinExistence type="inferred from homology"/>
<feature type="domain" description="LysM" evidence="8">
    <location>
        <begin position="28"/>
        <end position="71"/>
    </location>
</feature>
<dbReference type="Gene3D" id="3.10.350.10">
    <property type="entry name" value="LysM domain"/>
    <property type="match status" value="1"/>
</dbReference>
<evidence type="ECO:0000256" key="3">
    <source>
        <dbReference type="ARBA" id="ARBA00022729"/>
    </source>
</evidence>
<sequence length="249" mass="27121">MKKKVFSVMATVALATCIAAGNAEAASDQYVVKSGDSLWKIASLHKLTVDELKEMNGLKSDSIKVSQKLLVKKPASTVKKQDSKKDIQNSVAVMKQTSSTSSFKSPVANADKPKLPALSKSAQDIQLATTEVALPLLDTPYVWAGVTPEGFDCSGFIYYVFTNAGLDLPRLDTIGMFENSVAVDEPHPGDLVFFQNTYREGISHAGIYLGEGKFIHAGTKKVEISAIDSVYWKDKFIGFTRFNQLQTAK</sequence>
<dbReference type="RefSeq" id="WP_147056611.1">
    <property type="nucleotide sequence ID" value="NZ_BJYL01000016.1"/>
</dbReference>